<accession>A0ABM3SDC8</accession>
<feature type="compositionally biased region" description="Low complexity" evidence="10">
    <location>
        <begin position="341"/>
        <end position="356"/>
    </location>
</feature>
<evidence type="ECO:0000313" key="13">
    <source>
        <dbReference type="RefSeq" id="XP_057387845.1"/>
    </source>
</evidence>
<proteinExistence type="inferred from homology"/>
<organism evidence="12 13">
    <name type="scientific">Balaenoptera acutorostrata</name>
    <name type="common">Common minke whale</name>
    <name type="synonym">Balaena rostrata</name>
    <dbReference type="NCBI Taxonomy" id="9767"/>
    <lineage>
        <taxon>Eukaryota</taxon>
        <taxon>Metazoa</taxon>
        <taxon>Chordata</taxon>
        <taxon>Craniata</taxon>
        <taxon>Vertebrata</taxon>
        <taxon>Euteleostomi</taxon>
        <taxon>Mammalia</taxon>
        <taxon>Eutheria</taxon>
        <taxon>Laurasiatheria</taxon>
        <taxon>Artiodactyla</taxon>
        <taxon>Whippomorpha</taxon>
        <taxon>Cetacea</taxon>
        <taxon>Mysticeti</taxon>
        <taxon>Balaenopteridae</taxon>
        <taxon>Balaenoptera</taxon>
    </lineage>
</organism>
<keyword evidence="7" id="KW-0804">Transcription</keyword>
<evidence type="ECO:0000256" key="8">
    <source>
        <dbReference type="ARBA" id="ARBA00023242"/>
    </source>
</evidence>
<comment type="similarity">
    <text evidence="2 9">Belongs to the HSF family.</text>
</comment>
<keyword evidence="5" id="KW-0238">DNA-binding</keyword>
<evidence type="ECO:0000256" key="4">
    <source>
        <dbReference type="ARBA" id="ARBA00023016"/>
    </source>
</evidence>
<name>A0ABM3SDC8_BALAC</name>
<dbReference type="Proteomes" id="UP001652580">
    <property type="component" value="Chromosome 17"/>
</dbReference>
<dbReference type="SMART" id="SM00415">
    <property type="entry name" value="HSF"/>
    <property type="match status" value="1"/>
</dbReference>
<dbReference type="SUPFAM" id="SSF46785">
    <property type="entry name" value="Winged helix' DNA-binding domain"/>
    <property type="match status" value="1"/>
</dbReference>
<feature type="region of interest" description="Disordered" evidence="10">
    <location>
        <begin position="523"/>
        <end position="553"/>
    </location>
</feature>
<dbReference type="GeneID" id="102999482"/>
<evidence type="ECO:0000256" key="6">
    <source>
        <dbReference type="ARBA" id="ARBA00023159"/>
    </source>
</evidence>
<evidence type="ECO:0000256" key="7">
    <source>
        <dbReference type="ARBA" id="ARBA00023163"/>
    </source>
</evidence>
<keyword evidence="6" id="KW-0010">Activator</keyword>
<evidence type="ECO:0000256" key="1">
    <source>
        <dbReference type="ARBA" id="ARBA00004123"/>
    </source>
</evidence>
<feature type="region of interest" description="Disordered" evidence="10">
    <location>
        <begin position="275"/>
        <end position="324"/>
    </location>
</feature>
<keyword evidence="12" id="KW-1185">Reference proteome</keyword>
<dbReference type="Pfam" id="PF06546">
    <property type="entry name" value="Vert_HS_TF"/>
    <property type="match status" value="1"/>
</dbReference>
<gene>
    <name evidence="13" type="primary">HSF1</name>
</gene>
<evidence type="ECO:0000256" key="3">
    <source>
        <dbReference type="ARBA" id="ARBA00023015"/>
    </source>
</evidence>
<dbReference type="InterPro" id="IPR036390">
    <property type="entry name" value="WH_DNA-bd_sf"/>
</dbReference>
<evidence type="ECO:0000256" key="2">
    <source>
        <dbReference type="ARBA" id="ARBA00006403"/>
    </source>
</evidence>
<keyword evidence="3" id="KW-0805">Transcription regulation</keyword>
<sequence>MDLPVGPGAAGPSNVPAFLTKLWTLVSDPDTDALICWSPSGNSFHVLDQGQFAKEVLPKYFKHSNMASFVRQLNMYGFRKVVHIEQGGLVKPERDDTEFQHPCFLRGQEQLLENIKRKVTSVSTLRSEDIKIHQDSVTKLLTDVQLMKGKQESMDSKLLAMKHENEALWREVASLRQKHAQQQKVVNKLIQFLISLVQSNRILGVKRKIPLMLNDGSSAHSMPKYGRQYSLEHIHGSGPYSAPSPAYSGSSLYPPDAVASSGPIISDITELAPGSPLASAGGSVAERPLSSSPLVRVKEEPPSPPRSPQAEDASPSQPSSMVETPLSPTALIDSILRESEPTPAASAPALADAGGRPPSPRPASAPEKCLSVACLDNLARAPQMSGVARLFPCPSSSLHGRVPPGTELSDHLDAMDSNLDSLQTMLTSHGFSVDTSTLLDLFSPSVTVPDMSLPDLDSSLASIQELLSPQEPPRPLEAESSSPDSGKQLVHYTAQPLLLLDPGSVDVGGSDLPVLFELGEGSYFSEGDDYTDDPTISLLTGSEPPKAKDPTVS</sequence>
<dbReference type="PANTHER" id="PTHR10015:SF274">
    <property type="entry name" value="HEAT SHOCK FACTOR PROTEIN 1"/>
    <property type="match status" value="1"/>
</dbReference>
<dbReference type="InterPro" id="IPR036388">
    <property type="entry name" value="WH-like_DNA-bd_sf"/>
</dbReference>
<dbReference type="PRINTS" id="PR00056">
    <property type="entry name" value="HSFDOMAIN"/>
</dbReference>
<reference evidence="13" key="1">
    <citation type="submission" date="2025-08" db="UniProtKB">
        <authorList>
            <consortium name="RefSeq"/>
        </authorList>
    </citation>
    <scope>IDENTIFICATION</scope>
</reference>
<dbReference type="PROSITE" id="PS00434">
    <property type="entry name" value="HSF_DOMAIN"/>
    <property type="match status" value="1"/>
</dbReference>
<keyword evidence="4 13" id="KW-0346">Stress response</keyword>
<feature type="domain" description="HSF-type DNA-binding" evidence="11">
    <location>
        <begin position="57"/>
        <end position="81"/>
    </location>
</feature>
<evidence type="ECO:0000259" key="11">
    <source>
        <dbReference type="PROSITE" id="PS00434"/>
    </source>
</evidence>
<feature type="region of interest" description="Disordered" evidence="10">
    <location>
        <begin position="340"/>
        <end position="366"/>
    </location>
</feature>
<evidence type="ECO:0000256" key="10">
    <source>
        <dbReference type="SAM" id="MobiDB-lite"/>
    </source>
</evidence>
<comment type="subcellular location">
    <subcellularLocation>
        <location evidence="1">Nucleus</location>
    </subcellularLocation>
</comment>
<evidence type="ECO:0000313" key="12">
    <source>
        <dbReference type="Proteomes" id="UP001652580"/>
    </source>
</evidence>
<dbReference type="InterPro" id="IPR010542">
    <property type="entry name" value="Vert_HSTF_C"/>
</dbReference>
<dbReference type="InterPro" id="IPR000232">
    <property type="entry name" value="HSF_DNA-bd"/>
</dbReference>
<keyword evidence="8" id="KW-0539">Nucleus</keyword>
<dbReference type="PANTHER" id="PTHR10015">
    <property type="entry name" value="HEAT SHOCK TRANSCRIPTION FACTOR"/>
    <property type="match status" value="1"/>
</dbReference>
<dbReference type="Pfam" id="PF00447">
    <property type="entry name" value="HSF_DNA-bind"/>
    <property type="match status" value="1"/>
</dbReference>
<dbReference type="Gene3D" id="1.10.10.10">
    <property type="entry name" value="Winged helix-like DNA-binding domain superfamily/Winged helix DNA-binding domain"/>
    <property type="match status" value="1"/>
</dbReference>
<protein>
    <submittedName>
        <fullName evidence="13">Heat shock factor protein 1 isoform X2</fullName>
    </submittedName>
</protein>
<dbReference type="RefSeq" id="XP_057387845.1">
    <property type="nucleotide sequence ID" value="XM_057531862.1"/>
</dbReference>
<evidence type="ECO:0000256" key="5">
    <source>
        <dbReference type="ARBA" id="ARBA00023125"/>
    </source>
</evidence>
<evidence type="ECO:0000256" key="9">
    <source>
        <dbReference type="RuleBase" id="RU004020"/>
    </source>
</evidence>